<dbReference type="Proteomes" id="UP001156389">
    <property type="component" value="Unassembled WGS sequence"/>
</dbReference>
<evidence type="ECO:0008006" key="4">
    <source>
        <dbReference type="Google" id="ProtNLM"/>
    </source>
</evidence>
<evidence type="ECO:0000313" key="3">
    <source>
        <dbReference type="Proteomes" id="UP001156389"/>
    </source>
</evidence>
<name>A0ABT2JRE3_9ACTN</name>
<feature type="region of interest" description="Disordered" evidence="1">
    <location>
        <begin position="479"/>
        <end position="520"/>
    </location>
</feature>
<gene>
    <name evidence="2" type="ORF">LHJ74_11140</name>
</gene>
<comment type="caution">
    <text evidence="2">The sequence shown here is derived from an EMBL/GenBank/DDBJ whole genome shotgun (WGS) entry which is preliminary data.</text>
</comment>
<feature type="compositionally biased region" description="Polar residues" evidence="1">
    <location>
        <begin position="493"/>
        <end position="509"/>
    </location>
</feature>
<evidence type="ECO:0000313" key="2">
    <source>
        <dbReference type="EMBL" id="MCT2590458.1"/>
    </source>
</evidence>
<proteinExistence type="predicted"/>
<sequence length="520" mass="57046">MEKVEAQRATDLATKLNSGEKLSPSETVEMQRLMRDNSEDRVYARTLLKGLGDPDDLLRLHDRFVEGAAKGNGRYDAMDRDLSQVLATAFPGKPGPGGKSPFREGTWADEYVTELKETGRHNFGDKTDVDYGYQRLVGLMEAGGNYKNSDYLTQELADDVIDFEKDEGGGRMWAVRYGLEPGNAADPLDGLLGIMGDDPKTATQFLDPKDNGNLTYLMRDRDWPGGGHTSIMDTTPSEDLPDYAGFGDALDAATRDQPDESAGDAAAHDRILHDAVDHSAARGDDFPARMREPLAQAIANQPVDMHAYMSDDGSDDLAGRELDQWKEHRKNLLEAVTQVSRSQESYGILNEGMNYGMVHDINTEKGDPDQGLLRTGKTLGFLEQARYGAIVTIQEEQSAEAAWGKAWMYHGPGAVVTGTPFVGDTMQRGIDLVTLAWQESEQTRIDDNATDKNYEAYAARQVQADALADAWLDAKREWAEKPENNEYIDDDGGSSSTRNRLETLTNDGGTSAKKLAGGGN</sequence>
<reference evidence="2 3" key="1">
    <citation type="submission" date="2021-10" db="EMBL/GenBank/DDBJ databases">
        <title>Streptomyces gossypii sp. nov., isolated from soil collected from cotton field.</title>
        <authorList>
            <person name="Ge X."/>
            <person name="Chen X."/>
            <person name="Liu W."/>
        </authorList>
    </citation>
    <scope>NUCLEOTIDE SEQUENCE [LARGE SCALE GENOMIC DNA]</scope>
    <source>
        <strain evidence="2 3">N2-109</strain>
    </source>
</reference>
<organism evidence="2 3">
    <name type="scientific">Streptomyces gossypii</name>
    <dbReference type="NCBI Taxonomy" id="2883101"/>
    <lineage>
        <taxon>Bacteria</taxon>
        <taxon>Bacillati</taxon>
        <taxon>Actinomycetota</taxon>
        <taxon>Actinomycetes</taxon>
        <taxon>Kitasatosporales</taxon>
        <taxon>Streptomycetaceae</taxon>
        <taxon>Streptomyces</taxon>
    </lineage>
</organism>
<feature type="region of interest" description="Disordered" evidence="1">
    <location>
        <begin position="1"/>
        <end position="22"/>
    </location>
</feature>
<dbReference type="EMBL" id="JAJAGO010000004">
    <property type="protein sequence ID" value="MCT2590458.1"/>
    <property type="molecule type" value="Genomic_DNA"/>
</dbReference>
<evidence type="ECO:0000256" key="1">
    <source>
        <dbReference type="SAM" id="MobiDB-lite"/>
    </source>
</evidence>
<protein>
    <recommendedName>
        <fullName evidence="4">PE-PGRS family protein</fullName>
    </recommendedName>
</protein>
<keyword evidence="3" id="KW-1185">Reference proteome</keyword>
<accession>A0ABT2JRE3</accession>